<gene>
    <name evidence="3" type="ORF">SCP_0101870</name>
</gene>
<dbReference type="PANTHER" id="PTHR10997:SF9">
    <property type="entry name" value="IMPORTIN-9"/>
    <property type="match status" value="1"/>
</dbReference>
<reference evidence="3 4" key="1">
    <citation type="journal article" date="2018" name="Sci. Rep.">
        <title>Genome sequence of the cauliflower mushroom Sparassis crispa (Hanabiratake) and its association with beneficial usage.</title>
        <authorList>
            <person name="Kiyama R."/>
            <person name="Furutani Y."/>
            <person name="Kawaguchi K."/>
            <person name="Nakanishi T."/>
        </authorList>
    </citation>
    <scope>NUCLEOTIDE SEQUENCE [LARGE SCALE GENOMIC DNA]</scope>
</reference>
<evidence type="ECO:0000256" key="1">
    <source>
        <dbReference type="ARBA" id="ARBA00022927"/>
    </source>
</evidence>
<dbReference type="PANTHER" id="PTHR10997">
    <property type="entry name" value="IMPORTIN-7, 8, 11"/>
    <property type="match status" value="1"/>
</dbReference>
<dbReference type="RefSeq" id="XP_027608227.1">
    <property type="nucleotide sequence ID" value="XM_027752426.1"/>
</dbReference>
<dbReference type="Proteomes" id="UP000287166">
    <property type="component" value="Unassembled WGS sequence"/>
</dbReference>
<dbReference type="InterPro" id="IPR016024">
    <property type="entry name" value="ARM-type_fold"/>
</dbReference>
<protein>
    <submittedName>
        <fullName evidence="3">ARM repeat-containing protein</fullName>
    </submittedName>
</protein>
<sequence length="958" mass="104844">MPPPLEVKANIRQAVFQGLSDPNSKIRSLCAQTLSLIASSDWPEEYPDLLNSLIVLLSSNSPASVHGAMQVFTEFVGKELTEDQILPVLRQLLPVLLSILGASEQHTALTRARTISVFRQCVETLFMVKEQFPQSVKEATGSILPVWIEAFKMLLKIDPRTDVENTANWDGLAIRIQIYKTLDIIYVSFARALIPHLQELLTVSLNHLNALFPAFTQYYLSGEHVKPTSSEDQPIEIPHLMCPLLDFVSNVTRGGKAKEWFEPANLNALIGAIFGWAQMTQDDEDEWATDANAFVAQESDETNTYSVRIAGFDLLASIFSRSAATTASSCQAVVQQLAVQSEEARSAGRHDWWRPLEAALAAVGSQSDALLDCLEDEELAGRPKPIDIQALLTNVVPSLVSISECPFLQGRAFVFASQFARLLPAHMAGQYVEAAVQVLETESAGIPIKLSAVKAILNFCQKDVDDAVIAPMAPRIAKDLGPFLSATTEDTLSLVLETLSVIVELDDGKWLDRELAGNLVLAVLGVWMKNNKDPIFISILSDILENLAKSPAPGVYESVVKHALPGLCNAIMASSADEPWITGAAIDLVGSLVQGAPESGLGEGFFAHLGPSLFLCMRTVEDRDVIQSGISCLTSVIRKDFNQLVSWSDPSTGQSGLESVLTVIARRLQSDDESGGLAIGDLIIHLLRRAGEAVGPVLPELLQAMVRRMTTAKTATFLQSLVIPFAFLIHSQRDTVLTLLESTNIDGRSGLDILIQTWCENAETFQGFWATRISTLGLCSLYASERPSLQHLMVKGDLIIKPETKDVIMTRSKTKKIPTEFTSIAFPVKALKLLLHDLQSGGEAATMNLGAVPEIDSDDEDDEWTEEEKLHQGFKADEFAFLSEMLGPRGTNFDIDDTLSDGDDEDLRNDPISQMDMRAHLLSFFRECASRNTSNFSVAVDQLTAEETLVVHKAVSEQ</sequence>
<dbReference type="InterPro" id="IPR011989">
    <property type="entry name" value="ARM-like"/>
</dbReference>
<dbReference type="InterPro" id="IPR056840">
    <property type="entry name" value="HEAT_IPO9_central"/>
</dbReference>
<keyword evidence="1" id="KW-0813">Transport</keyword>
<name>A0A401G579_9APHY</name>
<dbReference type="Gene3D" id="1.25.10.10">
    <property type="entry name" value="Leucine-rich Repeat Variant"/>
    <property type="match status" value="1"/>
</dbReference>
<proteinExistence type="predicted"/>
<dbReference type="GO" id="GO:0006606">
    <property type="term" value="P:protein import into nucleus"/>
    <property type="evidence" value="ECO:0007669"/>
    <property type="project" value="TreeGrafter"/>
</dbReference>
<organism evidence="3 4">
    <name type="scientific">Sparassis crispa</name>
    <dbReference type="NCBI Taxonomy" id="139825"/>
    <lineage>
        <taxon>Eukaryota</taxon>
        <taxon>Fungi</taxon>
        <taxon>Dikarya</taxon>
        <taxon>Basidiomycota</taxon>
        <taxon>Agaricomycotina</taxon>
        <taxon>Agaricomycetes</taxon>
        <taxon>Polyporales</taxon>
        <taxon>Sparassidaceae</taxon>
        <taxon>Sparassis</taxon>
    </lineage>
</organism>
<comment type="caution">
    <text evidence="3">The sequence shown here is derived from an EMBL/GenBank/DDBJ whole genome shotgun (WGS) entry which is preliminary data.</text>
</comment>
<evidence type="ECO:0000313" key="4">
    <source>
        <dbReference type="Proteomes" id="UP000287166"/>
    </source>
</evidence>
<dbReference type="Pfam" id="PF25018">
    <property type="entry name" value="HEAT_IPO9_c"/>
    <property type="match status" value="1"/>
</dbReference>
<dbReference type="GeneID" id="38774231"/>
<keyword evidence="4" id="KW-1185">Reference proteome</keyword>
<feature type="domain" description="Importin-9 central HEAT repeats" evidence="2">
    <location>
        <begin position="266"/>
        <end position="511"/>
    </location>
</feature>
<dbReference type="AlphaFoldDB" id="A0A401G579"/>
<dbReference type="GO" id="GO:0005829">
    <property type="term" value="C:cytosol"/>
    <property type="evidence" value="ECO:0007669"/>
    <property type="project" value="TreeGrafter"/>
</dbReference>
<dbReference type="FunCoup" id="A0A401G579">
    <property type="interactions" value="623"/>
</dbReference>
<evidence type="ECO:0000313" key="3">
    <source>
        <dbReference type="EMBL" id="GBE77314.1"/>
    </source>
</evidence>
<evidence type="ECO:0000259" key="2">
    <source>
        <dbReference type="Pfam" id="PF25018"/>
    </source>
</evidence>
<dbReference type="InParanoid" id="A0A401G579"/>
<dbReference type="SUPFAM" id="SSF48371">
    <property type="entry name" value="ARM repeat"/>
    <property type="match status" value="1"/>
</dbReference>
<accession>A0A401G579</accession>
<dbReference type="EMBL" id="BFAD01000001">
    <property type="protein sequence ID" value="GBE77314.1"/>
    <property type="molecule type" value="Genomic_DNA"/>
</dbReference>
<dbReference type="GO" id="GO:0005635">
    <property type="term" value="C:nuclear envelope"/>
    <property type="evidence" value="ECO:0007669"/>
    <property type="project" value="TreeGrafter"/>
</dbReference>
<dbReference type="STRING" id="139825.A0A401G579"/>
<keyword evidence="1" id="KW-0653">Protein transport</keyword>
<dbReference type="OrthoDB" id="431626at2759"/>